<comment type="caution">
    <text evidence="2">The sequence shown here is derived from an EMBL/GenBank/DDBJ whole genome shotgun (WGS) entry which is preliminary data.</text>
</comment>
<name>A0ABU2HG79_9GAMM</name>
<keyword evidence="3" id="KW-1185">Reference proteome</keyword>
<feature type="transmembrane region" description="Helical" evidence="1">
    <location>
        <begin position="30"/>
        <end position="50"/>
    </location>
</feature>
<keyword evidence="1" id="KW-0812">Transmembrane</keyword>
<reference evidence="2" key="1">
    <citation type="submission" date="2023-09" db="EMBL/GenBank/DDBJ databases">
        <title>Marinobacter sediminicola sp. nov. and Marinobacter maritimum sp. nov., isolated from marine sediment.</title>
        <authorList>
            <person name="An J."/>
        </authorList>
    </citation>
    <scope>NUCLEOTIDE SEQUENCE</scope>
    <source>
        <strain evidence="2">F60267</strain>
    </source>
</reference>
<gene>
    <name evidence="2" type="ORF">RKA07_08190</name>
</gene>
<evidence type="ECO:0000313" key="2">
    <source>
        <dbReference type="EMBL" id="MDS1310084.1"/>
    </source>
</evidence>
<accession>A0ABU2HG79</accession>
<dbReference type="Proteomes" id="UP001267407">
    <property type="component" value="Unassembled WGS sequence"/>
</dbReference>
<dbReference type="RefSeq" id="WP_310966072.1">
    <property type="nucleotide sequence ID" value="NZ_JAVMBO010000010.1"/>
</dbReference>
<feature type="transmembrane region" description="Helical" evidence="1">
    <location>
        <begin position="191"/>
        <end position="209"/>
    </location>
</feature>
<dbReference type="EMBL" id="JAVMBO010000010">
    <property type="protein sequence ID" value="MDS1310084.1"/>
    <property type="molecule type" value="Genomic_DNA"/>
</dbReference>
<sequence>MPTIKQRVDSVAPIWSEICKLGEHKIVRSSMIWMFVVPLAARCLMPLDFLEFSLGGRVMTIDLALPFHWTLLYGAALFFGVGAVFFTACCPRFIKTYATPTSLREMGKGSRTTIDSLVRHARNPKDYNHICDRNEILGQFAVDYLALSREQVSDKSVLERLENGTIMDARLNEAFWFVSNFCEHHKPYHRLLVVASFSIGALFLLAIMVKNTVYVLEAAI</sequence>
<keyword evidence="1" id="KW-0472">Membrane</keyword>
<organism evidence="2 3">
    <name type="scientific">Marinobacter xiaoshiensis</name>
    <dbReference type="NCBI Taxonomy" id="3073652"/>
    <lineage>
        <taxon>Bacteria</taxon>
        <taxon>Pseudomonadati</taxon>
        <taxon>Pseudomonadota</taxon>
        <taxon>Gammaproteobacteria</taxon>
        <taxon>Pseudomonadales</taxon>
        <taxon>Marinobacteraceae</taxon>
        <taxon>Marinobacter</taxon>
    </lineage>
</organism>
<evidence type="ECO:0000256" key="1">
    <source>
        <dbReference type="SAM" id="Phobius"/>
    </source>
</evidence>
<protein>
    <submittedName>
        <fullName evidence="2">Uncharacterized protein</fullName>
    </submittedName>
</protein>
<keyword evidence="1" id="KW-1133">Transmembrane helix</keyword>
<feature type="transmembrane region" description="Helical" evidence="1">
    <location>
        <begin position="70"/>
        <end position="94"/>
    </location>
</feature>
<evidence type="ECO:0000313" key="3">
    <source>
        <dbReference type="Proteomes" id="UP001267407"/>
    </source>
</evidence>
<proteinExistence type="predicted"/>